<dbReference type="Proteomes" id="UP000014012">
    <property type="component" value="Unassembled WGS sequence"/>
</dbReference>
<comment type="caution">
    <text evidence="1">The sequence shown here is derived from an EMBL/GenBank/DDBJ whole genome shotgun (WGS) entry which is preliminary data.</text>
</comment>
<evidence type="ECO:0000313" key="2">
    <source>
        <dbReference type="Proteomes" id="UP000014012"/>
    </source>
</evidence>
<evidence type="ECO:0000313" key="1">
    <source>
        <dbReference type="EMBL" id="EON88726.1"/>
    </source>
</evidence>
<accession>R8AQW9</accession>
<dbReference type="HOGENOM" id="CLU_2643899_0_0_6"/>
<name>R8AQW9_PLESH</name>
<feature type="non-terminal residue" evidence="1">
    <location>
        <position position="78"/>
    </location>
</feature>
<organism evidence="1 2">
    <name type="scientific">Plesiomonas shigelloides 302-73</name>
    <dbReference type="NCBI Taxonomy" id="1315976"/>
    <lineage>
        <taxon>Bacteria</taxon>
        <taxon>Pseudomonadati</taxon>
        <taxon>Pseudomonadota</taxon>
        <taxon>Gammaproteobacteria</taxon>
        <taxon>Enterobacterales</taxon>
        <taxon>Enterobacteriaceae</taxon>
        <taxon>Plesiomonas</taxon>
    </lineage>
</organism>
<keyword evidence="2" id="KW-1185">Reference proteome</keyword>
<reference evidence="1 2" key="1">
    <citation type="journal article" date="2013" name="Genome Announc.">
        <title>Genome Sequence of Plesiomonas shigelloides Strain 302-73 (Serotype O1).</title>
        <authorList>
            <person name="Pique N."/>
            <person name="Aquilini E."/>
            <person name="Alioto T."/>
            <person name="Minana-Galbis D."/>
            <person name="Tomas J.M."/>
        </authorList>
    </citation>
    <scope>NUCLEOTIDE SEQUENCE [LARGE SCALE GENOMIC DNA]</scope>
    <source>
        <strain evidence="1 2">302-73</strain>
    </source>
</reference>
<protein>
    <submittedName>
        <fullName evidence="1">Uncharacterized protein</fullName>
    </submittedName>
</protein>
<dbReference type="EMBL" id="AQQO01000274">
    <property type="protein sequence ID" value="EON88726.1"/>
    <property type="molecule type" value="Genomic_DNA"/>
</dbReference>
<gene>
    <name evidence="1" type="ORF">PLESHI_09094</name>
</gene>
<dbReference type="AlphaFoldDB" id="R8AQW9"/>
<sequence>MLTEKICMLLRNIGVQQLSAHDILKVHILPAITDEKFANENMNLMTEIFHLLWLIYNLVAQHVWLKSSTWSPICVPRL</sequence>
<proteinExistence type="predicted"/>